<name>A0A133QMY9_9BACT</name>
<organism evidence="1 2">
    <name type="scientific">Prevotella corporis</name>
    <dbReference type="NCBI Taxonomy" id="28128"/>
    <lineage>
        <taxon>Bacteria</taxon>
        <taxon>Pseudomonadati</taxon>
        <taxon>Bacteroidota</taxon>
        <taxon>Bacteroidia</taxon>
        <taxon>Bacteroidales</taxon>
        <taxon>Prevotellaceae</taxon>
        <taxon>Prevotella</taxon>
    </lineage>
</organism>
<protein>
    <submittedName>
        <fullName evidence="1">Uncharacterized protein</fullName>
    </submittedName>
</protein>
<reference evidence="2" key="1">
    <citation type="submission" date="2016-01" db="EMBL/GenBank/DDBJ databases">
        <authorList>
            <person name="Mitreva M."/>
            <person name="Pepin K.H."/>
            <person name="Mihindukulasuriya K.A."/>
            <person name="Fulton R."/>
            <person name="Fronick C."/>
            <person name="O'Laughlin M."/>
            <person name="Miner T."/>
            <person name="Herter B."/>
            <person name="Rosa B.A."/>
            <person name="Cordes M."/>
            <person name="Tomlinson C."/>
            <person name="Wollam A."/>
            <person name="Palsikar V.B."/>
            <person name="Mardis E.R."/>
            <person name="Wilson R.K."/>
        </authorList>
    </citation>
    <scope>NUCLEOTIDE SEQUENCE [LARGE SCALE GENOMIC DNA]</scope>
    <source>
        <strain evidence="2">MJR7716</strain>
    </source>
</reference>
<evidence type="ECO:0000313" key="2">
    <source>
        <dbReference type="Proteomes" id="UP000070533"/>
    </source>
</evidence>
<comment type="caution">
    <text evidence="1">The sequence shown here is derived from an EMBL/GenBank/DDBJ whole genome shotgun (WGS) entry which is preliminary data.</text>
</comment>
<keyword evidence="2" id="KW-1185">Reference proteome</keyword>
<gene>
    <name evidence="1" type="ORF">HMPREF3226_00158</name>
</gene>
<dbReference type="AlphaFoldDB" id="A0A133QMY9"/>
<proteinExistence type="predicted"/>
<dbReference type="PATRIC" id="fig|28128.5.peg.158"/>
<dbReference type="Proteomes" id="UP000070533">
    <property type="component" value="Unassembled WGS sequence"/>
</dbReference>
<dbReference type="EMBL" id="LRQG01000010">
    <property type="protein sequence ID" value="KXA44242.1"/>
    <property type="molecule type" value="Genomic_DNA"/>
</dbReference>
<dbReference type="STRING" id="28128.HMPREF3226_00158"/>
<accession>A0A133QMY9</accession>
<evidence type="ECO:0000313" key="1">
    <source>
        <dbReference type="EMBL" id="KXA44242.1"/>
    </source>
</evidence>
<sequence length="46" mass="5305">MNPNNSFAKADFGRLHALQRQSSQDNAKSDIPYKKHKITLCLQIIY</sequence>